<proteinExistence type="predicted"/>
<dbReference type="AlphaFoldDB" id="A0A3M8ETM2"/>
<keyword evidence="3" id="KW-1185">Reference proteome</keyword>
<feature type="transmembrane region" description="Helical" evidence="1">
    <location>
        <begin position="14"/>
        <end position="35"/>
    </location>
</feature>
<protein>
    <submittedName>
        <fullName evidence="2">Uncharacterized protein</fullName>
    </submittedName>
</protein>
<keyword evidence="1" id="KW-1133">Transmembrane helix</keyword>
<evidence type="ECO:0000313" key="3">
    <source>
        <dbReference type="Proteomes" id="UP000028058"/>
    </source>
</evidence>
<name>A0A3M8ETM2_9ACTN</name>
<keyword evidence="1" id="KW-0812">Transmembrane</keyword>
<evidence type="ECO:0000313" key="2">
    <source>
        <dbReference type="EMBL" id="RKM90914.1"/>
    </source>
</evidence>
<organism evidence="2 3">
    <name type="scientific">Streptomyces xinghaiensis</name>
    <dbReference type="NCBI Taxonomy" id="1038928"/>
    <lineage>
        <taxon>Bacteria</taxon>
        <taxon>Bacillati</taxon>
        <taxon>Actinomycetota</taxon>
        <taxon>Actinomycetes</taxon>
        <taxon>Kitasatosporales</taxon>
        <taxon>Streptomycetaceae</taxon>
        <taxon>Streptomyces</taxon>
    </lineage>
</organism>
<comment type="caution">
    <text evidence="2">The sequence shown here is derived from an EMBL/GenBank/DDBJ whole genome shotgun (WGS) entry which is preliminary data.</text>
</comment>
<feature type="transmembrane region" description="Helical" evidence="1">
    <location>
        <begin position="55"/>
        <end position="75"/>
    </location>
</feature>
<dbReference type="OrthoDB" id="4329400at2"/>
<dbReference type="EMBL" id="JNAD02000021">
    <property type="protein sequence ID" value="RKM90914.1"/>
    <property type="molecule type" value="Genomic_DNA"/>
</dbReference>
<keyword evidence="1" id="KW-0472">Membrane</keyword>
<sequence>MITASGPWQEHNPAVLLTLIFLDAVTLLSLTAYLCSRLTREARKRCTPAALCRDVSLAAVAVSLALYLWGCLHLLVLGRQERYVGCARAHPGGPADIDGITADFIPLRLTCHLPDGRSYPVVIPGCINPSIAALLTLALASLITAALLYRRQRRSSGNNERMTS</sequence>
<evidence type="ECO:0000256" key="1">
    <source>
        <dbReference type="SAM" id="Phobius"/>
    </source>
</evidence>
<gene>
    <name evidence="2" type="ORF">SFRA_030980</name>
</gene>
<dbReference type="Proteomes" id="UP000028058">
    <property type="component" value="Unassembled WGS sequence"/>
</dbReference>
<reference evidence="2 3" key="1">
    <citation type="journal article" date="2014" name="Genome Announc.">
        <title>Draft Genome Sequence of Streptomyces fradiae ATCC 19609, a Strain Highly Sensitive to Antibiotics.</title>
        <authorList>
            <person name="Bekker O.B."/>
            <person name="Klimina K.M."/>
            <person name="Vatlin A.A."/>
            <person name="Zakharevich N.V."/>
            <person name="Kasianov A.S."/>
            <person name="Danilenko V.N."/>
        </authorList>
    </citation>
    <scope>NUCLEOTIDE SEQUENCE [LARGE SCALE GENOMIC DNA]</scope>
    <source>
        <strain evidence="2 3">ATCC 19609</strain>
    </source>
</reference>
<accession>A0A3M8ETM2</accession>
<feature type="transmembrane region" description="Helical" evidence="1">
    <location>
        <begin position="127"/>
        <end position="149"/>
    </location>
</feature>